<keyword evidence="1" id="KW-1133">Transmembrane helix</keyword>
<dbReference type="RefSeq" id="WP_171677374.1">
    <property type="nucleotide sequence ID" value="NZ_BAAAGT010000016.1"/>
</dbReference>
<accession>A0A7Y4L626</accession>
<dbReference type="EMBL" id="JABJRC010000008">
    <property type="protein sequence ID" value="NOL44112.1"/>
    <property type="molecule type" value="Genomic_DNA"/>
</dbReference>
<keyword evidence="1" id="KW-0812">Transmembrane</keyword>
<name>A0A7Y4L626_9ACTN</name>
<sequence length="78" mass="8378">MPKPDKAKPETKLVVRPNAARRLAPLLLAPLLLLAALCIPQIQSSEGAQRTYFAIALGFAVVAAACLVIALWRGRTQD</sequence>
<organism evidence="3 4">
    <name type="scientific">Kribbella sandramycini</name>
    <dbReference type="NCBI Taxonomy" id="60450"/>
    <lineage>
        <taxon>Bacteria</taxon>
        <taxon>Bacillati</taxon>
        <taxon>Actinomycetota</taxon>
        <taxon>Actinomycetes</taxon>
        <taxon>Propionibacteriales</taxon>
        <taxon>Kribbellaceae</taxon>
        <taxon>Kribbella</taxon>
    </lineage>
</organism>
<comment type="caution">
    <text evidence="3">The sequence shown here is derived from an EMBL/GenBank/DDBJ whole genome shotgun (WGS) entry which is preliminary data.</text>
</comment>
<evidence type="ECO:0000313" key="5">
    <source>
        <dbReference type="Proteomes" id="UP000553957"/>
    </source>
</evidence>
<dbReference type="Proteomes" id="UP000534306">
    <property type="component" value="Unassembled WGS sequence"/>
</dbReference>
<keyword evidence="1" id="KW-0472">Membrane</keyword>
<reference evidence="3 4" key="1">
    <citation type="submission" date="2020-05" db="EMBL/GenBank/DDBJ databases">
        <title>Genome sequence of Kribbella sandramycini ATCC 39419.</title>
        <authorList>
            <person name="Maclea K.S."/>
            <person name="Fair J.L."/>
        </authorList>
    </citation>
    <scope>NUCLEOTIDE SEQUENCE [LARGE SCALE GENOMIC DNA]</scope>
    <source>
        <strain evidence="3 4">ATCC 39419</strain>
    </source>
</reference>
<dbReference type="Proteomes" id="UP000553957">
    <property type="component" value="Unassembled WGS sequence"/>
</dbReference>
<feature type="transmembrane region" description="Helical" evidence="1">
    <location>
        <begin position="54"/>
        <end position="72"/>
    </location>
</feature>
<keyword evidence="4" id="KW-1185">Reference proteome</keyword>
<evidence type="ECO:0000313" key="2">
    <source>
        <dbReference type="EMBL" id="MBB6571461.1"/>
    </source>
</evidence>
<gene>
    <name evidence="2" type="ORF">HNR71_007098</name>
    <name evidence="3" type="ORF">HPO96_28080</name>
</gene>
<evidence type="ECO:0000313" key="3">
    <source>
        <dbReference type="EMBL" id="NOL44112.1"/>
    </source>
</evidence>
<proteinExistence type="predicted"/>
<dbReference type="AlphaFoldDB" id="A0A7Y4L626"/>
<evidence type="ECO:0000313" key="4">
    <source>
        <dbReference type="Proteomes" id="UP000534306"/>
    </source>
</evidence>
<evidence type="ECO:0000256" key="1">
    <source>
        <dbReference type="SAM" id="Phobius"/>
    </source>
</evidence>
<dbReference type="EMBL" id="JACHKF010000001">
    <property type="protein sequence ID" value="MBB6571461.1"/>
    <property type="molecule type" value="Genomic_DNA"/>
</dbReference>
<protein>
    <submittedName>
        <fullName evidence="3">Uncharacterized protein</fullName>
    </submittedName>
</protein>
<reference evidence="2 5" key="2">
    <citation type="submission" date="2020-08" db="EMBL/GenBank/DDBJ databases">
        <title>Sequencing the genomes of 1000 actinobacteria strains.</title>
        <authorList>
            <person name="Klenk H.-P."/>
        </authorList>
    </citation>
    <scope>NUCLEOTIDE SEQUENCE [LARGE SCALE GENOMIC DNA]</scope>
    <source>
        <strain evidence="2 5">DSM 15626</strain>
    </source>
</reference>